<accession>R9P9W6</accession>
<reference evidence="2" key="1">
    <citation type="journal article" date="2013" name="Genome Announc.">
        <title>Draft genome sequence of the basidiomycetous yeast-like fungus Pseudozyma hubeiensis SY62, which produces an abundant amount of the biosurfactant mannosylerythritol lipids.</title>
        <authorList>
            <person name="Konishi M."/>
            <person name="Hatada Y."/>
            <person name="Horiuchi J."/>
        </authorList>
    </citation>
    <scope>NUCLEOTIDE SEQUENCE [LARGE SCALE GENOMIC DNA]</scope>
    <source>
        <strain evidence="2">SY62</strain>
    </source>
</reference>
<sequence>MKSSSMDEREWVAVCVKKCSDTRLGVEKTAVSVTAVSVCYRWSSTRFACGRAALNRTVNINGNFVEDRLLSSNR</sequence>
<dbReference type="EMBL" id="DF238815">
    <property type="protein sequence ID" value="GAC98149.1"/>
    <property type="molecule type" value="Genomic_DNA"/>
</dbReference>
<dbReference type="GeneID" id="24111015"/>
<keyword evidence="2" id="KW-1185">Reference proteome</keyword>
<dbReference type="Proteomes" id="UP000014071">
    <property type="component" value="Unassembled WGS sequence"/>
</dbReference>
<organism evidence="1 2">
    <name type="scientific">Pseudozyma hubeiensis (strain SY62)</name>
    <name type="common">Yeast</name>
    <dbReference type="NCBI Taxonomy" id="1305764"/>
    <lineage>
        <taxon>Eukaryota</taxon>
        <taxon>Fungi</taxon>
        <taxon>Dikarya</taxon>
        <taxon>Basidiomycota</taxon>
        <taxon>Ustilaginomycotina</taxon>
        <taxon>Ustilaginomycetes</taxon>
        <taxon>Ustilaginales</taxon>
        <taxon>Ustilaginaceae</taxon>
        <taxon>Pseudozyma</taxon>
    </lineage>
</organism>
<proteinExistence type="predicted"/>
<dbReference type="AlphaFoldDB" id="R9P9W6"/>
<evidence type="ECO:0000313" key="1">
    <source>
        <dbReference type="EMBL" id="GAC98149.1"/>
    </source>
</evidence>
<dbReference type="HOGENOM" id="CLU_2688872_0_0_1"/>
<dbReference type="RefSeq" id="XP_012191736.1">
    <property type="nucleotide sequence ID" value="XM_012336346.1"/>
</dbReference>
<protein>
    <submittedName>
        <fullName evidence="1">Uncharacterized protein</fullName>
    </submittedName>
</protein>
<name>R9P9W6_PSEHS</name>
<evidence type="ECO:0000313" key="2">
    <source>
        <dbReference type="Proteomes" id="UP000014071"/>
    </source>
</evidence>
<gene>
    <name evidence="1" type="ORF">PHSY_005738</name>
</gene>